<proteinExistence type="predicted"/>
<protein>
    <recommendedName>
        <fullName evidence="3">NACHT domain-containing protein</fullName>
    </recommendedName>
</protein>
<dbReference type="Gene3D" id="1.10.10.10">
    <property type="entry name" value="Winged helix-like DNA-binding domain superfamily/Winged helix DNA-binding domain"/>
    <property type="match status" value="1"/>
</dbReference>
<evidence type="ECO:0000259" key="3">
    <source>
        <dbReference type="PROSITE" id="PS50837"/>
    </source>
</evidence>
<reference evidence="4" key="1">
    <citation type="submission" date="2018-06" db="EMBL/GenBank/DDBJ databases">
        <authorList>
            <person name="Zhirakovskaya E."/>
        </authorList>
    </citation>
    <scope>NUCLEOTIDE SEQUENCE</scope>
</reference>
<keyword evidence="2" id="KW-1133">Transmembrane helix</keyword>
<dbReference type="SUPFAM" id="SSF52540">
    <property type="entry name" value="P-loop containing nucleoside triphosphate hydrolases"/>
    <property type="match status" value="1"/>
</dbReference>
<dbReference type="Gene3D" id="3.40.50.300">
    <property type="entry name" value="P-loop containing nucleotide triphosphate hydrolases"/>
    <property type="match status" value="1"/>
</dbReference>
<feature type="transmembrane region" description="Helical" evidence="2">
    <location>
        <begin position="648"/>
        <end position="669"/>
    </location>
</feature>
<dbReference type="Pfam" id="PF05729">
    <property type="entry name" value="NACHT"/>
    <property type="match status" value="1"/>
</dbReference>
<feature type="domain" description="NACHT" evidence="3">
    <location>
        <begin position="306"/>
        <end position="395"/>
    </location>
</feature>
<accession>A0A3B0YZG5</accession>
<dbReference type="GO" id="GO:0006355">
    <property type="term" value="P:regulation of DNA-templated transcription"/>
    <property type="evidence" value="ECO:0007669"/>
    <property type="project" value="InterPro"/>
</dbReference>
<dbReference type="EMBL" id="UOFN01000023">
    <property type="protein sequence ID" value="VAW73806.1"/>
    <property type="molecule type" value="Genomic_DNA"/>
</dbReference>
<feature type="transmembrane region" description="Helical" evidence="2">
    <location>
        <begin position="741"/>
        <end position="762"/>
    </location>
</feature>
<evidence type="ECO:0000256" key="1">
    <source>
        <dbReference type="SAM" id="MobiDB-lite"/>
    </source>
</evidence>
<dbReference type="InterPro" id="IPR051677">
    <property type="entry name" value="AfsR-DnrI-RedD_regulator"/>
</dbReference>
<keyword evidence="2" id="KW-0472">Membrane</keyword>
<sequence length="817" mass="91424">MDEIRKLFSVDYSVRIYLIGEFRIIGTGGENITPTASKARGILAILALSENGEIPRDTLIELLWSRHAREQAQASLRQSLSVLRRTFRFEEQDFFTADRNKVCLKKGKLWLDSDEIVNNTSELLKNDQLTKLCCGTVLKNLEANDPAFKSWLDIQKQALEENIKNTLLARLTKTPEDNVDTKKHRAILEGLKNIDPSASPVPPDGKEEKAGNNPRGETCLARDAQLYRSCLLKKVLRFWIEGVLEQSLYKKTRIELQLNETSEQMLQAWGDVGQYSVSNSMKDSNADTNKLRSNSEIGKIFSELAESLLILGAPGSGKTTLLLCLAQQLLELAEEDSCHPIPVVFHLSTWANDRSSLDAWLEDELESRYQMPRKQSAELIRNHGILPLLDGLDEVDARDRTDCVIAINNYRQQNTWLSMAVCSREEDYKNLPLPLITAGKVLIHALTESQCDTYLQVIEEPHRGLNAALAENRQLKELLTTPLMLNIAGIAYQDYAENTLPPAEPHGDVKDRLFSAYIQTMLSRRTPAKDSAHYSKDDTCHWLTCLARSLDEEKQSIFYLDSMQPGRLSAAKQYWMVTQGSVMICALSVALSLGLMGGLVMPLKYSLGIALVSGIIGGYITGLLGYGNLIKPVTNIKPSWTTLRNVSAIKQIGAVALTGIVGLGVGLVFGPVPGGMIGLLFYILLLFFNSLEFELGYEHQALHADPNENIHQSFRNAAIALTVAGTTGFISAFIITGLEGAMVVGILAALLSAQFFGVHTCIQHYLLRYFLWRNNSAPFNYVRFLEFSVDRIFLYRVGRGYIFIHRSLAEYFARRKY</sequence>
<feature type="region of interest" description="Disordered" evidence="1">
    <location>
        <begin position="193"/>
        <end position="216"/>
    </location>
</feature>
<dbReference type="PROSITE" id="PS50837">
    <property type="entry name" value="NACHT"/>
    <property type="match status" value="1"/>
</dbReference>
<dbReference type="GO" id="GO:0003677">
    <property type="term" value="F:DNA binding"/>
    <property type="evidence" value="ECO:0007669"/>
    <property type="project" value="InterPro"/>
</dbReference>
<keyword evidence="2" id="KW-0812">Transmembrane</keyword>
<feature type="transmembrane region" description="Helical" evidence="2">
    <location>
        <begin position="714"/>
        <end position="735"/>
    </location>
</feature>
<organism evidence="4">
    <name type="scientific">hydrothermal vent metagenome</name>
    <dbReference type="NCBI Taxonomy" id="652676"/>
    <lineage>
        <taxon>unclassified sequences</taxon>
        <taxon>metagenomes</taxon>
        <taxon>ecological metagenomes</taxon>
    </lineage>
</organism>
<feature type="transmembrane region" description="Helical" evidence="2">
    <location>
        <begin position="605"/>
        <end position="627"/>
    </location>
</feature>
<dbReference type="InterPro" id="IPR007111">
    <property type="entry name" value="NACHT_NTPase"/>
</dbReference>
<dbReference type="AlphaFoldDB" id="A0A3B0YZG5"/>
<evidence type="ECO:0000256" key="2">
    <source>
        <dbReference type="SAM" id="Phobius"/>
    </source>
</evidence>
<feature type="transmembrane region" description="Helical" evidence="2">
    <location>
        <begin position="675"/>
        <end position="693"/>
    </location>
</feature>
<dbReference type="InterPro" id="IPR027417">
    <property type="entry name" value="P-loop_NTPase"/>
</dbReference>
<dbReference type="PANTHER" id="PTHR35807">
    <property type="entry name" value="TRANSCRIPTIONAL REGULATOR REDD-RELATED"/>
    <property type="match status" value="1"/>
</dbReference>
<gene>
    <name evidence="4" type="ORF">MNBD_GAMMA15-313</name>
</gene>
<dbReference type="InterPro" id="IPR036388">
    <property type="entry name" value="WH-like_DNA-bd_sf"/>
</dbReference>
<evidence type="ECO:0000313" key="4">
    <source>
        <dbReference type="EMBL" id="VAW73806.1"/>
    </source>
</evidence>
<dbReference type="SUPFAM" id="SSF46894">
    <property type="entry name" value="C-terminal effector domain of the bipartite response regulators"/>
    <property type="match status" value="1"/>
</dbReference>
<name>A0A3B0YZG5_9ZZZZ</name>
<dbReference type="InterPro" id="IPR016032">
    <property type="entry name" value="Sig_transdc_resp-reg_C-effctor"/>
</dbReference>